<protein>
    <recommendedName>
        <fullName evidence="3">Glucokinase</fullName>
        <ecNumber evidence="2">2.7.1.2</ecNumber>
    </recommendedName>
    <alternativeName>
        <fullName evidence="8">Glucose kinase</fullName>
    </alternativeName>
</protein>
<accession>A0A252F2Z8</accession>
<dbReference type="Proteomes" id="UP000194903">
    <property type="component" value="Unassembled WGS sequence"/>
</dbReference>
<dbReference type="OrthoDB" id="9810372at2"/>
<evidence type="ECO:0000256" key="4">
    <source>
        <dbReference type="ARBA" id="ARBA00022679"/>
    </source>
</evidence>
<dbReference type="NCBIfam" id="TIGR00744">
    <property type="entry name" value="ROK_glcA_fam"/>
    <property type="match status" value="1"/>
</dbReference>
<dbReference type="EC" id="2.7.1.2" evidence="2"/>
<evidence type="ECO:0000256" key="2">
    <source>
        <dbReference type="ARBA" id="ARBA00012323"/>
    </source>
</evidence>
<dbReference type="PROSITE" id="PS01125">
    <property type="entry name" value="ROK"/>
    <property type="match status" value="1"/>
</dbReference>
<dbReference type="RefSeq" id="WP_087020142.1">
    <property type="nucleotide sequence ID" value="NZ_CP178353.1"/>
</dbReference>
<dbReference type="InterPro" id="IPR043129">
    <property type="entry name" value="ATPase_NBD"/>
</dbReference>
<comment type="caution">
    <text evidence="9">The sequence shown here is derived from an EMBL/GenBank/DDBJ whole genome shotgun (WGS) entry which is preliminary data.</text>
</comment>
<gene>
    <name evidence="9" type="ORF">CBW42_08790</name>
</gene>
<dbReference type="SUPFAM" id="SSF53067">
    <property type="entry name" value="Actin-like ATPase domain"/>
    <property type="match status" value="1"/>
</dbReference>
<keyword evidence="7" id="KW-0067">ATP-binding</keyword>
<sequence>MKKYYIGADIGGTTVKMGLYSEEAGWVEKWEIPTRTEKSGAYILPDVADTIAQTCAGHGISMADVAGIGVGVPGPVLRNGTVNGCVNLGWGVVNVADVLGGLTNLPVYVANDANIAALGEQWKGAGSAYQSVVLLTLGTGVGGGVILDGRIVTGVVGGAGEVGHMPVFDHSEGACNCGKDNCLELAGSATGVLRDAKRRLAESDAPSAMRGIENLTAKDVCDCCAAGDTLAQACIRRTTDALGTAIASIGCVLNPEAFLFGGGMAAAGELLLEPIRKVYREKVFPPLRDTPVLRATLGNEAGITGGVRLVQVSQEK</sequence>
<dbReference type="PANTHER" id="PTHR18964">
    <property type="entry name" value="ROK (REPRESSOR, ORF, KINASE) FAMILY"/>
    <property type="match status" value="1"/>
</dbReference>
<dbReference type="InterPro" id="IPR000600">
    <property type="entry name" value="ROK"/>
</dbReference>
<evidence type="ECO:0000256" key="5">
    <source>
        <dbReference type="ARBA" id="ARBA00022741"/>
    </source>
</evidence>
<dbReference type="GO" id="GO:0005737">
    <property type="term" value="C:cytoplasm"/>
    <property type="evidence" value="ECO:0007669"/>
    <property type="project" value="InterPro"/>
</dbReference>
<dbReference type="GO" id="GO:0004340">
    <property type="term" value="F:glucokinase activity"/>
    <property type="evidence" value="ECO:0007669"/>
    <property type="project" value="UniProtKB-EC"/>
</dbReference>
<dbReference type="InterPro" id="IPR004654">
    <property type="entry name" value="ROK_glcA"/>
</dbReference>
<keyword evidence="10" id="KW-1185">Reference proteome</keyword>
<name>A0A252F2Z8_9FIRM</name>
<reference evidence="9 10" key="1">
    <citation type="submission" date="2017-05" db="EMBL/GenBank/DDBJ databases">
        <title>Butyricicoccus porcorum sp. nov. a butyrate-producing bacterium from the swine intestinal tract.</title>
        <authorList>
            <person name="Trachsel J."/>
            <person name="Humphrey S."/>
            <person name="Allen H.K."/>
        </authorList>
    </citation>
    <scope>NUCLEOTIDE SEQUENCE [LARGE SCALE GENOMIC DNA]</scope>
    <source>
        <strain evidence="9">BB10</strain>
    </source>
</reference>
<evidence type="ECO:0000256" key="8">
    <source>
        <dbReference type="ARBA" id="ARBA00032386"/>
    </source>
</evidence>
<keyword evidence="6 9" id="KW-0418">Kinase</keyword>
<dbReference type="InterPro" id="IPR049874">
    <property type="entry name" value="ROK_cs"/>
</dbReference>
<dbReference type="GO" id="GO:0005524">
    <property type="term" value="F:ATP binding"/>
    <property type="evidence" value="ECO:0007669"/>
    <property type="project" value="UniProtKB-KW"/>
</dbReference>
<keyword evidence="5" id="KW-0547">Nucleotide-binding</keyword>
<proteinExistence type="inferred from homology"/>
<organism evidence="9 10">
    <name type="scientific">Butyricicoccus porcorum</name>
    <dbReference type="NCBI Taxonomy" id="1945634"/>
    <lineage>
        <taxon>Bacteria</taxon>
        <taxon>Bacillati</taxon>
        <taxon>Bacillota</taxon>
        <taxon>Clostridia</taxon>
        <taxon>Eubacteriales</taxon>
        <taxon>Butyricicoccaceae</taxon>
        <taxon>Butyricicoccus</taxon>
    </lineage>
</organism>
<evidence type="ECO:0000313" key="9">
    <source>
        <dbReference type="EMBL" id="OUM20146.1"/>
    </source>
</evidence>
<evidence type="ECO:0000256" key="7">
    <source>
        <dbReference type="ARBA" id="ARBA00022840"/>
    </source>
</evidence>
<dbReference type="PANTHER" id="PTHR18964:SF149">
    <property type="entry name" value="BIFUNCTIONAL UDP-N-ACETYLGLUCOSAMINE 2-EPIMERASE_N-ACETYLMANNOSAMINE KINASE"/>
    <property type="match status" value="1"/>
</dbReference>
<comment type="similarity">
    <text evidence="1">Belongs to the ROK (NagC/XylR) family.</text>
</comment>
<dbReference type="AlphaFoldDB" id="A0A252F2Z8"/>
<keyword evidence="4" id="KW-0808">Transferase</keyword>
<evidence type="ECO:0000256" key="1">
    <source>
        <dbReference type="ARBA" id="ARBA00006479"/>
    </source>
</evidence>
<dbReference type="GO" id="GO:0006096">
    <property type="term" value="P:glycolytic process"/>
    <property type="evidence" value="ECO:0007669"/>
    <property type="project" value="InterPro"/>
</dbReference>
<evidence type="ECO:0000256" key="3">
    <source>
        <dbReference type="ARBA" id="ARBA00014701"/>
    </source>
</evidence>
<evidence type="ECO:0000313" key="10">
    <source>
        <dbReference type="Proteomes" id="UP000194903"/>
    </source>
</evidence>
<evidence type="ECO:0000256" key="6">
    <source>
        <dbReference type="ARBA" id="ARBA00022777"/>
    </source>
</evidence>
<dbReference type="Pfam" id="PF00480">
    <property type="entry name" value="ROK"/>
    <property type="match status" value="1"/>
</dbReference>
<dbReference type="Gene3D" id="3.30.420.40">
    <property type="match status" value="2"/>
</dbReference>
<dbReference type="EMBL" id="NHOC01000007">
    <property type="protein sequence ID" value="OUM20146.1"/>
    <property type="molecule type" value="Genomic_DNA"/>
</dbReference>